<organism evidence="1 2">
    <name type="scientific">Pedobacter lithocola</name>
    <dbReference type="NCBI Taxonomy" id="1908239"/>
    <lineage>
        <taxon>Bacteria</taxon>
        <taxon>Pseudomonadati</taxon>
        <taxon>Bacteroidota</taxon>
        <taxon>Sphingobacteriia</taxon>
        <taxon>Sphingobacteriales</taxon>
        <taxon>Sphingobacteriaceae</taxon>
        <taxon>Pedobacter</taxon>
    </lineage>
</organism>
<keyword evidence="2" id="KW-1185">Reference proteome</keyword>
<dbReference type="RefSeq" id="WP_378988012.1">
    <property type="nucleotide sequence ID" value="NZ_JBHSBW010000016.1"/>
</dbReference>
<dbReference type="GO" id="GO:0016740">
    <property type="term" value="F:transferase activity"/>
    <property type="evidence" value="ECO:0007669"/>
    <property type="project" value="UniProtKB-KW"/>
</dbReference>
<sequence length="218" mass="24865">MNDPKLEQFFLVGGTALSLKIGHRISIDIDLFSIQNFDPKILQDHLLWNYGSNLKVIGTGALMGLIDGVKVDFITHPYPNIRPIENIEGIRMASLQDIAAMKLNAIVGSGERIKDFVDLYYLLEKLNYSEMLNHYYQKYPNVTIDMANRSVAYHHQINMEIPIDLIDGKLQWQKVADKLINTSSQFGTEAENERNIYSGLKLKHNKEDDMGKDHGISR</sequence>
<gene>
    <name evidence="1" type="ORF">ACFOWA_18295</name>
</gene>
<dbReference type="Proteomes" id="UP001595789">
    <property type="component" value="Unassembled WGS sequence"/>
</dbReference>
<evidence type="ECO:0000313" key="2">
    <source>
        <dbReference type="Proteomes" id="UP001595789"/>
    </source>
</evidence>
<comment type="caution">
    <text evidence="1">The sequence shown here is derived from an EMBL/GenBank/DDBJ whole genome shotgun (WGS) entry which is preliminary data.</text>
</comment>
<reference evidence="2" key="1">
    <citation type="journal article" date="2019" name="Int. J. Syst. Evol. Microbiol.">
        <title>The Global Catalogue of Microorganisms (GCM) 10K type strain sequencing project: providing services to taxonomists for standard genome sequencing and annotation.</title>
        <authorList>
            <consortium name="The Broad Institute Genomics Platform"/>
            <consortium name="The Broad Institute Genome Sequencing Center for Infectious Disease"/>
            <person name="Wu L."/>
            <person name="Ma J."/>
        </authorList>
    </citation>
    <scope>NUCLEOTIDE SEQUENCE [LARGE SCALE GENOMIC DNA]</scope>
    <source>
        <strain evidence="2">CCM 8691</strain>
    </source>
</reference>
<dbReference type="InterPro" id="IPR014942">
    <property type="entry name" value="AbiEii"/>
</dbReference>
<accession>A0ABV8PFW4</accession>
<evidence type="ECO:0000313" key="1">
    <source>
        <dbReference type="EMBL" id="MFC4213149.1"/>
    </source>
</evidence>
<name>A0ABV8PFW4_9SPHI</name>
<dbReference type="EMBL" id="JBHSBW010000016">
    <property type="protein sequence ID" value="MFC4213149.1"/>
    <property type="molecule type" value="Genomic_DNA"/>
</dbReference>
<dbReference type="Pfam" id="PF08843">
    <property type="entry name" value="AbiEii"/>
    <property type="match status" value="1"/>
</dbReference>
<proteinExistence type="predicted"/>
<keyword evidence="1" id="KW-0808">Transferase</keyword>
<protein>
    <submittedName>
        <fullName evidence="1">Nucleotidyl transferase AbiEii/AbiGii toxin family protein</fullName>
    </submittedName>
</protein>